<evidence type="ECO:0000256" key="13">
    <source>
        <dbReference type="ARBA" id="ARBA00023157"/>
    </source>
</evidence>
<evidence type="ECO:0000256" key="4">
    <source>
        <dbReference type="ARBA" id="ARBA00017980"/>
    </source>
</evidence>
<evidence type="ECO:0000256" key="1">
    <source>
        <dbReference type="ARBA" id="ARBA00004251"/>
    </source>
</evidence>
<keyword evidence="13" id="KW-1015">Disulfide bond</keyword>
<proteinExistence type="inferred from homology"/>
<keyword evidence="10 17" id="KW-0732">Signal</keyword>
<evidence type="ECO:0000256" key="11">
    <source>
        <dbReference type="ARBA" id="ARBA00022989"/>
    </source>
</evidence>
<evidence type="ECO:0000256" key="12">
    <source>
        <dbReference type="ARBA" id="ARBA00023136"/>
    </source>
</evidence>
<dbReference type="Ensembl" id="ENSPKIT00000007321.1">
    <property type="protein sequence ID" value="ENSPKIP00000026564.1"/>
    <property type="gene ID" value="ENSPKIG00000008997.1"/>
</dbReference>
<keyword evidence="5" id="KW-1003">Cell membrane</keyword>
<evidence type="ECO:0000256" key="10">
    <source>
        <dbReference type="ARBA" id="ARBA00022729"/>
    </source>
</evidence>
<dbReference type="PROSITE" id="PS00682">
    <property type="entry name" value="ZP_1"/>
    <property type="match status" value="1"/>
</dbReference>
<dbReference type="PRINTS" id="PR00023">
    <property type="entry name" value="ZPELLUCIDA"/>
</dbReference>
<reference evidence="19" key="2">
    <citation type="submission" date="2025-09" db="UniProtKB">
        <authorList>
            <consortium name="Ensembl"/>
        </authorList>
    </citation>
    <scope>IDENTIFICATION</scope>
</reference>
<dbReference type="Proteomes" id="UP000261540">
    <property type="component" value="Unplaced"/>
</dbReference>
<evidence type="ECO:0000256" key="5">
    <source>
        <dbReference type="ARBA" id="ARBA00022475"/>
    </source>
</evidence>
<evidence type="ECO:0000256" key="14">
    <source>
        <dbReference type="ARBA" id="ARBA00023180"/>
    </source>
</evidence>
<evidence type="ECO:0000256" key="7">
    <source>
        <dbReference type="ARBA" id="ARBA00022530"/>
    </source>
</evidence>
<feature type="transmembrane region" description="Helical" evidence="16">
    <location>
        <begin position="629"/>
        <end position="651"/>
    </location>
</feature>
<dbReference type="OrthoDB" id="8880842at2759"/>
<keyword evidence="12 16" id="KW-0472">Membrane</keyword>
<protein>
    <recommendedName>
        <fullName evidence="4">Zona pellucida sperm-binding protein 3</fullName>
    </recommendedName>
    <alternativeName>
        <fullName evidence="15">Zona pellucida glycoprotein 3</fullName>
    </alternativeName>
</protein>
<feature type="chain" id="PRO_5017210642" description="Zona pellucida sperm-binding protein 3" evidence="17">
    <location>
        <begin position="21"/>
        <end position="662"/>
    </location>
</feature>
<dbReference type="PROSITE" id="PS51034">
    <property type="entry name" value="ZP_2"/>
    <property type="match status" value="1"/>
</dbReference>
<dbReference type="AlphaFoldDB" id="A0A3B3S713"/>
<evidence type="ECO:0000256" key="15">
    <source>
        <dbReference type="ARBA" id="ARBA00030824"/>
    </source>
</evidence>
<evidence type="ECO:0000256" key="6">
    <source>
        <dbReference type="ARBA" id="ARBA00022525"/>
    </source>
</evidence>
<dbReference type="InterPro" id="IPR048290">
    <property type="entry name" value="ZP_chr"/>
</dbReference>
<dbReference type="Pfam" id="PF23344">
    <property type="entry name" value="ZP-N"/>
    <property type="match status" value="1"/>
</dbReference>
<evidence type="ECO:0000256" key="16">
    <source>
        <dbReference type="SAM" id="Phobius"/>
    </source>
</evidence>
<evidence type="ECO:0000256" key="17">
    <source>
        <dbReference type="SAM" id="SignalP"/>
    </source>
</evidence>
<dbReference type="STRING" id="1676925.ENSPKIP00000026564"/>
<dbReference type="Pfam" id="PF00100">
    <property type="entry name" value="Zona_pellucida"/>
    <property type="match status" value="1"/>
</dbReference>
<keyword evidence="6" id="KW-0964">Secreted</keyword>
<evidence type="ECO:0000256" key="9">
    <source>
        <dbReference type="ARBA" id="ARBA00022692"/>
    </source>
</evidence>
<keyword evidence="11 16" id="KW-1133">Transmembrane helix</keyword>
<dbReference type="InterPro" id="IPR017977">
    <property type="entry name" value="ZP_dom_CS"/>
</dbReference>
<dbReference type="GO" id="GO:0035803">
    <property type="term" value="P:egg coat formation"/>
    <property type="evidence" value="ECO:0007669"/>
    <property type="project" value="TreeGrafter"/>
</dbReference>
<accession>A0A3B3S713</accession>
<dbReference type="GO" id="GO:0005886">
    <property type="term" value="C:plasma membrane"/>
    <property type="evidence" value="ECO:0007669"/>
    <property type="project" value="UniProtKB-SubCell"/>
</dbReference>
<dbReference type="Gene3D" id="2.60.40.3210">
    <property type="entry name" value="Zona pellucida, ZP-N domain"/>
    <property type="match status" value="1"/>
</dbReference>
<sequence length="662" mass="67747">MGLHSRFVVVLLLFGWVCNAWSPLKMSPEVTPYPVSAKSNVEAKTAMAAVSKAQTQLGQSVAAAISQVQAALGQVRPMAATTPLSKLSFGFVRPVAASVPLGQAQFGQIKPAAATGSQGQLQLGQVGPALATVPAALATLGLVGPAVAAVPAPLATLGPALATVPAPLATLGLVGPAVAAEPAPLATVGPAVAAVPAPLATVGPAVAAVPAPLATVGPAVAAVPAPLATVGPAVAAVPAPLATVGPAVAAVPAPLATVGPAVAAVPAPLATVGQVGPAVATVPPAQISPSAIKVTCSESSVLVEMQRDQLGIGQLIQSADITLGGCAPVVQDASAQVLRFESELQDCGSKLMMTDNSLVYTFTLIYIPTGIGGTPIVRTNGAVLSIECHYLRKQNVSSDSLVPTWVPFSTTKVAEDILVFSLKLMTDDWQLDRTSNDFSLGDLLNIEASVTVANHHPLRVFVDSCVATSTPDVTSVPRYDLVVNHGCLNDSKLPASNSRFLPQKQDDKLQMQLDAFRFLQATSNLIYITCLLKATVAPGPTDETHKACSFSATRWTAADGNDQVCGCCDTDCIPRIARDLMTLWWESTAIVGPLSVAEKPLLHGGHHPPGAEVSKAEDRTAHSGVSLEVMALAGVLAAVALVVIGVLGIVLRWKRLSNCSQE</sequence>
<dbReference type="PANTHER" id="PTHR11576">
    <property type="entry name" value="ZONA PELLUCIDA SPERM-BINDING PROTEIN 3"/>
    <property type="match status" value="1"/>
</dbReference>
<name>A0A3B3S713_9TELE</name>
<dbReference type="FunFam" id="2.60.40.3210:FF:000001">
    <property type="entry name" value="Zona pellucida sperm-binding protein 3"/>
    <property type="match status" value="1"/>
</dbReference>
<evidence type="ECO:0000313" key="20">
    <source>
        <dbReference type="Proteomes" id="UP000261540"/>
    </source>
</evidence>
<dbReference type="GO" id="GO:0007339">
    <property type="term" value="P:binding of sperm to zona pellucida"/>
    <property type="evidence" value="ECO:0007669"/>
    <property type="project" value="TreeGrafter"/>
</dbReference>
<dbReference type="InterPro" id="IPR001507">
    <property type="entry name" value="ZP_dom"/>
</dbReference>
<comment type="similarity">
    <text evidence="3">Belongs to the ZP domain family. ZPC subfamily.</text>
</comment>
<keyword evidence="20" id="KW-1185">Reference proteome</keyword>
<dbReference type="GO" id="GO:0032190">
    <property type="term" value="F:acrosin binding"/>
    <property type="evidence" value="ECO:0007669"/>
    <property type="project" value="TreeGrafter"/>
</dbReference>
<dbReference type="GO" id="GO:0031012">
    <property type="term" value="C:extracellular matrix"/>
    <property type="evidence" value="ECO:0007669"/>
    <property type="project" value="TreeGrafter"/>
</dbReference>
<organism evidence="19 20">
    <name type="scientific">Paramormyrops kingsleyae</name>
    <dbReference type="NCBI Taxonomy" id="1676925"/>
    <lineage>
        <taxon>Eukaryota</taxon>
        <taxon>Metazoa</taxon>
        <taxon>Chordata</taxon>
        <taxon>Craniata</taxon>
        <taxon>Vertebrata</taxon>
        <taxon>Euteleostomi</taxon>
        <taxon>Actinopterygii</taxon>
        <taxon>Neopterygii</taxon>
        <taxon>Teleostei</taxon>
        <taxon>Osteoglossocephala</taxon>
        <taxon>Osteoglossomorpha</taxon>
        <taxon>Osteoglossiformes</taxon>
        <taxon>Mormyridae</taxon>
        <taxon>Paramormyrops</taxon>
    </lineage>
</organism>
<keyword evidence="7" id="KW-0272">Extracellular matrix</keyword>
<dbReference type="GeneTree" id="ENSGT01030000234567"/>
<feature type="domain" description="ZP" evidence="18">
    <location>
        <begin position="295"/>
        <end position="555"/>
    </location>
</feature>
<feature type="signal peptide" evidence="17">
    <location>
        <begin position="1"/>
        <end position="20"/>
    </location>
</feature>
<keyword evidence="9 16" id="KW-0812">Transmembrane</keyword>
<keyword evidence="14" id="KW-0325">Glycoprotein</keyword>
<dbReference type="InterPro" id="IPR042235">
    <property type="entry name" value="ZP-C_dom"/>
</dbReference>
<evidence type="ECO:0000256" key="3">
    <source>
        <dbReference type="ARBA" id="ARBA00006735"/>
    </source>
</evidence>
<keyword evidence="8" id="KW-0165">Cleavage on pair of basic residues</keyword>
<dbReference type="FunFam" id="2.60.40.4100:FF:000002">
    <property type="entry name" value="Zona pellucida sperm-binding protein 3"/>
    <property type="match status" value="1"/>
</dbReference>
<dbReference type="KEGG" id="pki:111840103"/>
<evidence type="ECO:0000256" key="2">
    <source>
        <dbReference type="ARBA" id="ARBA00004498"/>
    </source>
</evidence>
<dbReference type="InterPro" id="IPR055356">
    <property type="entry name" value="ZP-N"/>
</dbReference>
<dbReference type="SMART" id="SM00241">
    <property type="entry name" value="ZP"/>
    <property type="match status" value="1"/>
</dbReference>
<dbReference type="InterPro" id="IPR055355">
    <property type="entry name" value="ZP-C"/>
</dbReference>
<evidence type="ECO:0000256" key="8">
    <source>
        <dbReference type="ARBA" id="ARBA00022685"/>
    </source>
</evidence>
<evidence type="ECO:0000313" key="19">
    <source>
        <dbReference type="Ensembl" id="ENSPKIP00000026564.1"/>
    </source>
</evidence>
<dbReference type="Gene3D" id="2.60.40.4100">
    <property type="entry name" value="Zona pellucida, ZP-C domain"/>
    <property type="match status" value="1"/>
</dbReference>
<dbReference type="GO" id="GO:2000344">
    <property type="term" value="P:positive regulation of acrosome reaction"/>
    <property type="evidence" value="ECO:0007669"/>
    <property type="project" value="TreeGrafter"/>
</dbReference>
<dbReference type="PANTHER" id="PTHR11576:SF2">
    <property type="entry name" value="ZONA PELLUCIDA SPERM-BINDING PROTEIN 3"/>
    <property type="match status" value="1"/>
</dbReference>
<reference evidence="19" key="1">
    <citation type="submission" date="2025-08" db="UniProtKB">
        <authorList>
            <consortium name="Ensembl"/>
        </authorList>
    </citation>
    <scope>IDENTIFICATION</scope>
</reference>
<evidence type="ECO:0000259" key="18">
    <source>
        <dbReference type="PROSITE" id="PS51034"/>
    </source>
</evidence>
<comment type="subcellular location">
    <subcellularLocation>
        <location evidence="1">Cell membrane</location>
        <topology evidence="1">Single-pass type I membrane protein</topology>
    </subcellularLocation>
    <subcellularLocation>
        <location evidence="2">Secreted</location>
        <location evidence="2">Extracellular space</location>
        <location evidence="2">Extracellular matrix</location>
    </subcellularLocation>
</comment>